<organism evidence="2 3">
    <name type="scientific">Alkaliphilus metalliredigens (strain QYMF)</name>
    <dbReference type="NCBI Taxonomy" id="293826"/>
    <lineage>
        <taxon>Bacteria</taxon>
        <taxon>Bacillati</taxon>
        <taxon>Bacillota</taxon>
        <taxon>Clostridia</taxon>
        <taxon>Peptostreptococcales</taxon>
        <taxon>Natronincolaceae</taxon>
        <taxon>Alkaliphilus</taxon>
    </lineage>
</organism>
<evidence type="ECO:0000259" key="1">
    <source>
        <dbReference type="Pfam" id="PF18903"/>
    </source>
</evidence>
<dbReference type="STRING" id="293826.Amet_2841"/>
<feature type="domain" description="DUF5659" evidence="1">
    <location>
        <begin position="6"/>
        <end position="53"/>
    </location>
</feature>
<accession>A6TS23</accession>
<dbReference type="HOGENOM" id="CLU_204584_1_0_9"/>
<proteinExistence type="predicted"/>
<dbReference type="EMBL" id="CP000724">
    <property type="protein sequence ID" value="ABR48991.1"/>
    <property type="molecule type" value="Genomic_DNA"/>
</dbReference>
<dbReference type="OrthoDB" id="2055344at2"/>
<protein>
    <recommendedName>
        <fullName evidence="1">DUF5659 domain-containing protein</fullName>
    </recommendedName>
</protein>
<reference evidence="3" key="1">
    <citation type="journal article" date="2016" name="Genome Announc.">
        <title>Complete genome sequence of Alkaliphilus metalliredigens strain QYMF, an alkaliphilic and metal-reducing bacterium isolated from borax-contaminated leachate ponds.</title>
        <authorList>
            <person name="Hwang C."/>
            <person name="Copeland A."/>
            <person name="Lucas S."/>
            <person name="Lapidus A."/>
            <person name="Barry K."/>
            <person name="Detter J.C."/>
            <person name="Glavina Del Rio T."/>
            <person name="Hammon N."/>
            <person name="Israni S."/>
            <person name="Dalin E."/>
            <person name="Tice H."/>
            <person name="Pitluck S."/>
            <person name="Chertkov O."/>
            <person name="Brettin T."/>
            <person name="Bruce D."/>
            <person name="Han C."/>
            <person name="Schmutz J."/>
            <person name="Larimer F."/>
            <person name="Land M.L."/>
            <person name="Hauser L."/>
            <person name="Kyrpides N."/>
            <person name="Mikhailova N."/>
            <person name="Ye Q."/>
            <person name="Zhou J."/>
            <person name="Richardson P."/>
            <person name="Fields M.W."/>
        </authorList>
    </citation>
    <scope>NUCLEOTIDE SEQUENCE [LARGE SCALE GENOMIC DNA]</scope>
    <source>
        <strain evidence="3">QYMF</strain>
    </source>
</reference>
<dbReference type="Proteomes" id="UP000001572">
    <property type="component" value="Chromosome"/>
</dbReference>
<dbReference type="InterPro" id="IPR043718">
    <property type="entry name" value="DUF5659"/>
</dbReference>
<dbReference type="RefSeq" id="WP_012063962.1">
    <property type="nucleotide sequence ID" value="NC_009633.1"/>
</dbReference>
<gene>
    <name evidence="2" type="ordered locus">Amet_2841</name>
</gene>
<evidence type="ECO:0000313" key="3">
    <source>
        <dbReference type="Proteomes" id="UP000001572"/>
    </source>
</evidence>
<evidence type="ECO:0000313" key="2">
    <source>
        <dbReference type="EMBL" id="ABR48991.1"/>
    </source>
</evidence>
<dbReference type="KEGG" id="amt:Amet_2841"/>
<dbReference type="AlphaFoldDB" id="A6TS23"/>
<keyword evidence="3" id="KW-1185">Reference proteome</keyword>
<dbReference type="Pfam" id="PF18903">
    <property type="entry name" value="DUF5659"/>
    <property type="match status" value="1"/>
</dbReference>
<name>A6TS23_ALKMQ</name>
<sequence>MMEFKTIFSMKMAGYLMQRGFVLLDIRESDDGSGRKVFYFKQSEMLSNAMNEYRK</sequence>